<dbReference type="Pfam" id="PF22916">
    <property type="entry name" value="UTP25_NTPase-like"/>
    <property type="match status" value="1"/>
</dbReference>
<feature type="compositionally biased region" description="Basic and acidic residues" evidence="11">
    <location>
        <begin position="35"/>
        <end position="46"/>
    </location>
</feature>
<dbReference type="PANTHER" id="PTHR12933">
    <property type="entry name" value="ORF PROTEIN-RELATED"/>
    <property type="match status" value="1"/>
</dbReference>
<keyword evidence="8 10" id="KW-0539">Nucleus</keyword>
<evidence type="ECO:0000256" key="2">
    <source>
        <dbReference type="ARBA" id="ARBA00004604"/>
    </source>
</evidence>
<evidence type="ECO:0000313" key="15">
    <source>
        <dbReference type="Proteomes" id="UP000503462"/>
    </source>
</evidence>
<dbReference type="Pfam" id="PF06862">
    <property type="entry name" value="Utp25_C"/>
    <property type="match status" value="1"/>
</dbReference>
<reference evidence="14 15" key="1">
    <citation type="journal article" date="2016" name="Sci. Rep.">
        <title>Peltaster fructicola genome reveals evolution from an invasive phytopathogen to an ectophytic parasite.</title>
        <authorList>
            <person name="Xu C."/>
            <person name="Chen H."/>
            <person name="Gleason M.L."/>
            <person name="Xu J.R."/>
            <person name="Liu H."/>
            <person name="Zhang R."/>
            <person name="Sun G."/>
        </authorList>
    </citation>
    <scope>NUCLEOTIDE SEQUENCE [LARGE SCALE GENOMIC DNA]</scope>
    <source>
        <strain evidence="14 15">LNHT1506</strain>
    </source>
</reference>
<comment type="similarity">
    <text evidence="3 10">Belongs to the UTP25 family.</text>
</comment>
<evidence type="ECO:0000256" key="11">
    <source>
        <dbReference type="SAM" id="MobiDB-lite"/>
    </source>
</evidence>
<dbReference type="OrthoDB" id="10264378at2759"/>
<evidence type="ECO:0000256" key="7">
    <source>
        <dbReference type="ARBA" id="ARBA00022552"/>
    </source>
</evidence>
<protein>
    <recommendedName>
        <fullName evidence="5 10">U3 small nucleolar RNA-associated protein 25</fullName>
        <shortName evidence="10">U3 snoRNA-associated protein 25</shortName>
    </recommendedName>
</protein>
<evidence type="ECO:0000256" key="6">
    <source>
        <dbReference type="ARBA" id="ARBA00022517"/>
    </source>
</evidence>
<keyword evidence="7 10" id="KW-0698">rRNA processing</keyword>
<evidence type="ECO:0000259" key="13">
    <source>
        <dbReference type="Pfam" id="PF22916"/>
    </source>
</evidence>
<feature type="compositionally biased region" description="Acidic residues" evidence="11">
    <location>
        <begin position="47"/>
        <end position="73"/>
    </location>
</feature>
<gene>
    <name evidence="14" type="ORF">AMS68_002973</name>
</gene>
<feature type="region of interest" description="Disordered" evidence="11">
    <location>
        <begin position="1"/>
        <end position="158"/>
    </location>
</feature>
<dbReference type="InterPro" id="IPR053939">
    <property type="entry name" value="UTP25_C"/>
</dbReference>
<dbReference type="Proteomes" id="UP000503462">
    <property type="component" value="Chromosome 2"/>
</dbReference>
<keyword evidence="6 10" id="KW-0690">Ribosome biogenesis</keyword>
<dbReference type="GO" id="GO:0032040">
    <property type="term" value="C:small-subunit processome"/>
    <property type="evidence" value="ECO:0007669"/>
    <property type="project" value="TreeGrafter"/>
</dbReference>
<evidence type="ECO:0000259" key="12">
    <source>
        <dbReference type="Pfam" id="PF06862"/>
    </source>
</evidence>
<evidence type="ECO:0000256" key="8">
    <source>
        <dbReference type="ARBA" id="ARBA00023242"/>
    </source>
</evidence>
<dbReference type="InterPro" id="IPR053940">
    <property type="entry name" value="UTP25_NTPase-like"/>
</dbReference>
<feature type="compositionally biased region" description="Polar residues" evidence="11">
    <location>
        <begin position="77"/>
        <end position="86"/>
    </location>
</feature>
<proteinExistence type="inferred from homology"/>
<keyword evidence="9 10" id="KW-0687">Ribonucleoprotein</keyword>
<dbReference type="AlphaFoldDB" id="A0A6H0XRY9"/>
<dbReference type="Gene3D" id="3.40.50.300">
    <property type="entry name" value="P-loop containing nucleotide triphosphate hydrolases"/>
    <property type="match status" value="1"/>
</dbReference>
<dbReference type="GO" id="GO:0000462">
    <property type="term" value="P:maturation of SSU-rRNA from tricistronic rRNA transcript (SSU-rRNA, 5.8S rRNA, LSU-rRNA)"/>
    <property type="evidence" value="ECO:0007669"/>
    <property type="project" value="TreeGrafter"/>
</dbReference>
<evidence type="ECO:0000256" key="5">
    <source>
        <dbReference type="ARBA" id="ARBA00015422"/>
    </source>
</evidence>
<evidence type="ECO:0000256" key="9">
    <source>
        <dbReference type="ARBA" id="ARBA00023274"/>
    </source>
</evidence>
<evidence type="ECO:0000256" key="3">
    <source>
        <dbReference type="ARBA" id="ARBA00009223"/>
    </source>
</evidence>
<comment type="function">
    <text evidence="1 10">DEAD-box RNA helicase-like protein required for pre-18S rRNA processing, specifically at sites A0, A1, and A2.</text>
</comment>
<feature type="domain" description="UTP25 NTP hydrolase-like" evidence="13">
    <location>
        <begin position="245"/>
        <end position="501"/>
    </location>
</feature>
<dbReference type="EMBL" id="CP051140">
    <property type="protein sequence ID" value="QIW97455.1"/>
    <property type="molecule type" value="Genomic_DNA"/>
</dbReference>
<keyword evidence="15" id="KW-1185">Reference proteome</keyword>
<dbReference type="GO" id="GO:0019843">
    <property type="term" value="F:rRNA binding"/>
    <property type="evidence" value="ECO:0007669"/>
    <property type="project" value="TreeGrafter"/>
</dbReference>
<comment type="subunit">
    <text evidence="4 10">Component of the ribosomal small subunit (SSU) processome composed of at least 40 protein subunits and snoRNA U3.</text>
</comment>
<feature type="domain" description="UTP25 C-terminal" evidence="12">
    <location>
        <begin position="515"/>
        <end position="708"/>
    </location>
</feature>
<comment type="subcellular location">
    <subcellularLocation>
        <location evidence="2 10">Nucleus</location>
        <location evidence="2 10">Nucleolus</location>
    </subcellularLocation>
</comment>
<evidence type="ECO:0000313" key="14">
    <source>
        <dbReference type="EMBL" id="QIW97455.1"/>
    </source>
</evidence>
<feature type="compositionally biased region" description="Basic residues" evidence="11">
    <location>
        <begin position="1"/>
        <end position="14"/>
    </location>
</feature>
<evidence type="ECO:0000256" key="4">
    <source>
        <dbReference type="ARBA" id="ARBA00011192"/>
    </source>
</evidence>
<dbReference type="PANTHER" id="PTHR12933:SF0">
    <property type="entry name" value="U3 SMALL NUCLEOLAR RNA-ASSOCIATED PROTEIN 25 HOMOLOG"/>
    <property type="match status" value="1"/>
</dbReference>
<evidence type="ECO:0000256" key="10">
    <source>
        <dbReference type="RuleBase" id="RU365070"/>
    </source>
</evidence>
<dbReference type="InterPro" id="IPR010678">
    <property type="entry name" value="UTP25"/>
</dbReference>
<dbReference type="InterPro" id="IPR027417">
    <property type="entry name" value="P-loop_NTPase"/>
</dbReference>
<dbReference type="GO" id="GO:0034511">
    <property type="term" value="F:U3 snoRNA binding"/>
    <property type="evidence" value="ECO:0007669"/>
    <property type="project" value="InterPro"/>
</dbReference>
<name>A0A6H0XRY9_9PEZI</name>
<accession>A0A6H0XRY9</accession>
<sequence>MAFHGGRGRGRGRGKPAPSGRVARSGIRTRGGQYKKFDSQRTREIDPESGEDEPLAQDVQSESEPESEEDLSNDEPTTVQSYSTLLASLKADHDERPKKRRKISISEDVTVHEAASTAETTGIASRSGDELDEAIDGGSDVDESGQEPDNDEDDSDPYERHFVQQDDDIAQLVRAAKQDLWPAAKRIGPSKANITEHAPGQALAQKGPVNVDDKHIKQRLRDSARKCLSQLKDTQSMLPSYLLTYTDILYGIRTPSNASQLRQLMALHAVNHILRGRDKILKNNGRLTQAGDDEVLECRDQGFTRPKVLILTETRQMCAKYAEAVVDVFDPDQQENSKRFQEAFSAPLVDRDMPEDYNELFGGNNDNNFVTTIKFTRKTLKFYSAFYQSDIIFASPLGLQRIIESQDKRKRDHDFLSSIELVIVDQADASQMQNFENIELVFKHLNLQPKELRDCDVNRVRNFYLDGSAQYFRQTVILSAYLTPELNKLYNSTMRNIAGKVKITKQYSGAIQAATGLGIKQTFVRFSPKSPADDPDARFKFFTTSVLPLLLRLPRPSSGGQGILIFIPSYFDFLRVRNFFATSTMTENISFGAINDYSEVSDQRRARSHFLSGRHNILLYTERSHHFFRLRLRGVKNVVMYGLPQNELFYREIVADFLSSSLAQGNTGAAECTARTMFSKYDALKLERVVGSDRTKNMLSGIGDTFDFV</sequence>
<organism evidence="14 15">
    <name type="scientific">Peltaster fructicola</name>
    <dbReference type="NCBI Taxonomy" id="286661"/>
    <lineage>
        <taxon>Eukaryota</taxon>
        <taxon>Fungi</taxon>
        <taxon>Dikarya</taxon>
        <taxon>Ascomycota</taxon>
        <taxon>Pezizomycotina</taxon>
        <taxon>Dothideomycetes</taxon>
        <taxon>Dothideomycetes incertae sedis</taxon>
        <taxon>Peltaster</taxon>
    </lineage>
</organism>
<evidence type="ECO:0000256" key="1">
    <source>
        <dbReference type="ARBA" id="ARBA00002883"/>
    </source>
</evidence>
<feature type="compositionally biased region" description="Acidic residues" evidence="11">
    <location>
        <begin position="130"/>
        <end position="156"/>
    </location>
</feature>